<gene>
    <name evidence="4" type="ORF">ETQ85_19280</name>
</gene>
<dbReference type="PANTHER" id="PTHR44591">
    <property type="entry name" value="STRESS RESPONSE REGULATOR PROTEIN 1"/>
    <property type="match status" value="1"/>
</dbReference>
<sequence>MASSARFEKLQALLVEPSALQAKIIRAECDEIGLTKVVVVGTLADALAAMHASRPDVTLSALYLPDGTGTDLVEAMRAEVNLADLPFVLISSETRPQALDPVRQSGACSILPKPFTAAQLATALGRTLDLLGTCHTLDDDFDLESLRVLLVDDSPNARRFIRRVLSNLGLQHFIEAANGKEAVALLEETMVDLIVTDYNMPEMDGREFVEYVRTRSWQQSVPILMVTSEADESRLAAVEEAGVSGICDKPFEPTILQQVLAGIMRQVG</sequence>
<dbReference type="OrthoDB" id="9800897at2"/>
<evidence type="ECO:0000256" key="2">
    <source>
        <dbReference type="PROSITE-ProRule" id="PRU00169"/>
    </source>
</evidence>
<evidence type="ECO:0000313" key="4">
    <source>
        <dbReference type="EMBL" id="TYC54371.1"/>
    </source>
</evidence>
<name>A0A6C2CK72_9RHOO</name>
<dbReference type="SUPFAM" id="SSF52172">
    <property type="entry name" value="CheY-like"/>
    <property type="match status" value="2"/>
</dbReference>
<dbReference type="GO" id="GO:0000160">
    <property type="term" value="P:phosphorelay signal transduction system"/>
    <property type="evidence" value="ECO:0007669"/>
    <property type="project" value="InterPro"/>
</dbReference>
<keyword evidence="1 2" id="KW-0597">Phosphoprotein</keyword>
<dbReference type="AlphaFoldDB" id="A0A6C2CK72"/>
<reference evidence="4 5" key="1">
    <citation type="submission" date="2019-01" db="EMBL/GenBank/DDBJ databases">
        <title>Zoogloea oleivorans genome sequencing and assembly.</title>
        <authorList>
            <person name="Tancsics A."/>
            <person name="Farkas M."/>
            <person name="Kriszt B."/>
            <person name="Maroti G."/>
            <person name="Horvath B."/>
        </authorList>
    </citation>
    <scope>NUCLEOTIDE SEQUENCE [LARGE SCALE GENOMIC DNA]</scope>
    <source>
        <strain evidence="4 5">Buc</strain>
    </source>
</reference>
<dbReference type="InterPro" id="IPR050595">
    <property type="entry name" value="Bact_response_regulator"/>
</dbReference>
<evidence type="ECO:0000313" key="5">
    <source>
        <dbReference type="Proteomes" id="UP000389128"/>
    </source>
</evidence>
<evidence type="ECO:0000259" key="3">
    <source>
        <dbReference type="PROSITE" id="PS50110"/>
    </source>
</evidence>
<dbReference type="Pfam" id="PF00072">
    <property type="entry name" value="Response_reg"/>
    <property type="match status" value="2"/>
</dbReference>
<proteinExistence type="predicted"/>
<keyword evidence="5" id="KW-1185">Reference proteome</keyword>
<accession>A0A6C2CK72</accession>
<dbReference type="InterPro" id="IPR011006">
    <property type="entry name" value="CheY-like_superfamily"/>
</dbReference>
<dbReference type="InterPro" id="IPR001789">
    <property type="entry name" value="Sig_transdc_resp-reg_receiver"/>
</dbReference>
<dbReference type="SMART" id="SM00448">
    <property type="entry name" value="REC"/>
    <property type="match status" value="2"/>
</dbReference>
<dbReference type="PANTHER" id="PTHR44591:SF3">
    <property type="entry name" value="RESPONSE REGULATORY DOMAIN-CONTAINING PROTEIN"/>
    <property type="match status" value="1"/>
</dbReference>
<dbReference type="Proteomes" id="UP000389128">
    <property type="component" value="Unassembled WGS sequence"/>
</dbReference>
<comment type="caution">
    <text evidence="4">The sequence shown here is derived from an EMBL/GenBank/DDBJ whole genome shotgun (WGS) entry which is preliminary data.</text>
</comment>
<evidence type="ECO:0000256" key="1">
    <source>
        <dbReference type="ARBA" id="ARBA00022553"/>
    </source>
</evidence>
<feature type="domain" description="Response regulatory" evidence="3">
    <location>
        <begin position="11"/>
        <end position="128"/>
    </location>
</feature>
<dbReference type="EMBL" id="SDKK01000021">
    <property type="protein sequence ID" value="TYC54371.1"/>
    <property type="molecule type" value="Genomic_DNA"/>
</dbReference>
<feature type="domain" description="Response regulatory" evidence="3">
    <location>
        <begin position="147"/>
        <end position="264"/>
    </location>
</feature>
<dbReference type="PROSITE" id="PS50110">
    <property type="entry name" value="RESPONSE_REGULATORY"/>
    <property type="match status" value="2"/>
</dbReference>
<dbReference type="RefSeq" id="WP_148580719.1">
    <property type="nucleotide sequence ID" value="NZ_SDKK01000021.1"/>
</dbReference>
<dbReference type="Gene3D" id="3.40.50.2300">
    <property type="match status" value="2"/>
</dbReference>
<comment type="caution">
    <text evidence="2">Lacks conserved residue(s) required for the propagation of feature annotation.</text>
</comment>
<organism evidence="4 5">
    <name type="scientific">Zoogloea oleivorans</name>
    <dbReference type="NCBI Taxonomy" id="1552750"/>
    <lineage>
        <taxon>Bacteria</taxon>
        <taxon>Pseudomonadati</taxon>
        <taxon>Pseudomonadota</taxon>
        <taxon>Betaproteobacteria</taxon>
        <taxon>Rhodocyclales</taxon>
        <taxon>Zoogloeaceae</taxon>
        <taxon>Zoogloea</taxon>
    </lineage>
</organism>
<dbReference type="CDD" id="cd00156">
    <property type="entry name" value="REC"/>
    <property type="match status" value="1"/>
</dbReference>
<feature type="modified residue" description="4-aspartylphosphate" evidence="2">
    <location>
        <position position="197"/>
    </location>
</feature>
<protein>
    <submittedName>
        <fullName evidence="4">Response regulator</fullName>
    </submittedName>
</protein>